<proteinExistence type="predicted"/>
<feature type="transmembrane region" description="Helical" evidence="8">
    <location>
        <begin position="6"/>
        <end position="29"/>
    </location>
</feature>
<dbReference type="GO" id="GO:0016491">
    <property type="term" value="F:oxidoreductase activity"/>
    <property type="evidence" value="ECO:0007669"/>
    <property type="project" value="UniProtKB-KW"/>
</dbReference>
<keyword evidence="4 10" id="KW-0560">Oxidoreductase</keyword>
<evidence type="ECO:0000256" key="4">
    <source>
        <dbReference type="ARBA" id="ARBA00023002"/>
    </source>
</evidence>
<comment type="caution">
    <text evidence="10">The sequence shown here is derived from an EMBL/GenBank/DDBJ whole genome shotgun (WGS) entry which is preliminary data.</text>
</comment>
<feature type="domain" description="Fatty acid hydroxylase" evidence="9">
    <location>
        <begin position="88"/>
        <end position="222"/>
    </location>
</feature>
<keyword evidence="2 8" id="KW-0812">Transmembrane</keyword>
<evidence type="ECO:0000256" key="3">
    <source>
        <dbReference type="ARBA" id="ARBA00022989"/>
    </source>
</evidence>
<feature type="transmembrane region" description="Helical" evidence="8">
    <location>
        <begin position="50"/>
        <end position="72"/>
    </location>
</feature>
<dbReference type="EC" id="1.-.-.-" evidence="10"/>
<feature type="transmembrane region" description="Helical" evidence="8">
    <location>
        <begin position="78"/>
        <end position="100"/>
    </location>
</feature>
<evidence type="ECO:0000256" key="6">
    <source>
        <dbReference type="ARBA" id="ARBA00023136"/>
    </source>
</evidence>
<dbReference type="PANTHER" id="PTHR21624:SF1">
    <property type="entry name" value="ALKYLGLYCEROL MONOOXYGENASE"/>
    <property type="match status" value="1"/>
</dbReference>
<evidence type="ECO:0000256" key="8">
    <source>
        <dbReference type="SAM" id="Phobius"/>
    </source>
</evidence>
<feature type="region of interest" description="Disordered" evidence="7">
    <location>
        <begin position="298"/>
        <end position="319"/>
    </location>
</feature>
<keyword evidence="5" id="KW-0443">Lipid metabolism</keyword>
<feature type="transmembrane region" description="Helical" evidence="8">
    <location>
        <begin position="146"/>
        <end position="165"/>
    </location>
</feature>
<evidence type="ECO:0000256" key="1">
    <source>
        <dbReference type="ARBA" id="ARBA00004127"/>
    </source>
</evidence>
<organism evidence="10 11">
    <name type="scientific">Altererythrobacter litoralis</name>
    <dbReference type="NCBI Taxonomy" id="3113904"/>
    <lineage>
        <taxon>Bacteria</taxon>
        <taxon>Pseudomonadati</taxon>
        <taxon>Pseudomonadota</taxon>
        <taxon>Alphaproteobacteria</taxon>
        <taxon>Sphingomonadales</taxon>
        <taxon>Erythrobacteraceae</taxon>
        <taxon>Altererythrobacter</taxon>
    </lineage>
</organism>
<evidence type="ECO:0000313" key="10">
    <source>
        <dbReference type="EMBL" id="MEE1877988.1"/>
    </source>
</evidence>
<accession>A0ABU7GGK6</accession>
<name>A0ABU7GGK6_9SPHN</name>
<gene>
    <name evidence="10" type="ORF">VRS74_09865</name>
</gene>
<evidence type="ECO:0000256" key="7">
    <source>
        <dbReference type="SAM" id="MobiDB-lite"/>
    </source>
</evidence>
<dbReference type="InterPro" id="IPR051689">
    <property type="entry name" value="Sterol_desaturase/TMEM195"/>
</dbReference>
<dbReference type="InterPro" id="IPR006694">
    <property type="entry name" value="Fatty_acid_hydroxylase"/>
</dbReference>
<sequence>MTLENIISSNIAMIVIPLYFAAIIGESVFNHLFHERGVGDMKDNGVSMGIGLVSAVTNGATAFISVGVLFWVQQFQLYAIPLTVVSLVVCFILDDLRYYLHHRIAHRVRWVWAMHVTHHSSTQYNFSVALRQGWTKHFTGTMMFKVPLVLIGFDPVVVLFCGVINPTYQFFLHTELVGKLPRWFEAVFNTPSHHRVHHGRNPQYLDANYAGTLIVWDKMFGTFVAEEEKVDYGLVKNLETLNPFIIIFHEYWGILKDVSQRGITLWQRILYLLAPPGWCHDGSRLTSEQIKAEHFAAQSVGEAEEPNDSQEPSSLLVKS</sequence>
<evidence type="ECO:0000256" key="5">
    <source>
        <dbReference type="ARBA" id="ARBA00023098"/>
    </source>
</evidence>
<reference evidence="10 11" key="1">
    <citation type="submission" date="2024-01" db="EMBL/GenBank/DDBJ databases">
        <title>The genome sequence of Erythrobacteraceae sp. strain 1XM1-14.</title>
        <authorList>
            <person name="Liu Y."/>
        </authorList>
    </citation>
    <scope>NUCLEOTIDE SEQUENCE [LARGE SCALE GENOMIC DNA]</scope>
    <source>
        <strain evidence="10 11">1XM1-14</strain>
    </source>
</reference>
<protein>
    <submittedName>
        <fullName evidence="10">Sterol desaturase family protein</fullName>
        <ecNumber evidence="10">1.-.-.-</ecNumber>
    </submittedName>
</protein>
<evidence type="ECO:0000256" key="2">
    <source>
        <dbReference type="ARBA" id="ARBA00022692"/>
    </source>
</evidence>
<dbReference type="RefSeq" id="WP_354145092.1">
    <property type="nucleotide sequence ID" value="NZ_JAZDQV010000009.1"/>
</dbReference>
<evidence type="ECO:0000313" key="11">
    <source>
        <dbReference type="Proteomes" id="UP001343492"/>
    </source>
</evidence>
<comment type="subcellular location">
    <subcellularLocation>
        <location evidence="1">Endomembrane system</location>
        <topology evidence="1">Multi-pass membrane protein</topology>
    </subcellularLocation>
</comment>
<keyword evidence="6 8" id="KW-0472">Membrane</keyword>
<dbReference type="Proteomes" id="UP001343492">
    <property type="component" value="Unassembled WGS sequence"/>
</dbReference>
<dbReference type="EMBL" id="JAZDQV010000009">
    <property type="protein sequence ID" value="MEE1877988.1"/>
    <property type="molecule type" value="Genomic_DNA"/>
</dbReference>
<keyword evidence="11" id="KW-1185">Reference proteome</keyword>
<dbReference type="Pfam" id="PF04116">
    <property type="entry name" value="FA_hydroxylase"/>
    <property type="match status" value="1"/>
</dbReference>
<evidence type="ECO:0000259" key="9">
    <source>
        <dbReference type="Pfam" id="PF04116"/>
    </source>
</evidence>
<dbReference type="PANTHER" id="PTHR21624">
    <property type="entry name" value="STEROL DESATURASE-RELATED PROTEIN"/>
    <property type="match status" value="1"/>
</dbReference>
<keyword evidence="3 8" id="KW-1133">Transmembrane helix</keyword>